<organism evidence="2 3">
    <name type="scientific">Aurantibacter aestuarii</name>
    <dbReference type="NCBI Taxonomy" id="1266046"/>
    <lineage>
        <taxon>Bacteria</taxon>
        <taxon>Pseudomonadati</taxon>
        <taxon>Bacteroidota</taxon>
        <taxon>Flavobacteriia</taxon>
        <taxon>Flavobacteriales</taxon>
        <taxon>Flavobacteriaceae</taxon>
        <taxon>Aurantibacter</taxon>
    </lineage>
</organism>
<name>A0A2T1N5K2_9FLAO</name>
<dbReference type="EMBL" id="PXOQ01000015">
    <property type="protein sequence ID" value="PSG86490.1"/>
    <property type="molecule type" value="Genomic_DNA"/>
</dbReference>
<evidence type="ECO:0000313" key="3">
    <source>
        <dbReference type="Proteomes" id="UP000238426"/>
    </source>
</evidence>
<protein>
    <submittedName>
        <fullName evidence="2">ABC transporter substrate-binding protein</fullName>
    </submittedName>
</protein>
<sequence length="381" mass="42634">MKYVFLVLTCLVCFSCKNEVKETSELPVTTSQTLELKYAEGFSVLDNGNYKTITITNPWPNAEKEYKYIVISKENAAKTTFLKDAYDGIILTPIEKVIVTSTTHIPALELLDVEETLIGFPGRDYISSEKTRARIDSDLVKEVGKNESLNTELILSLNPNLIVAFGVDGTSKSLNTIKNAQIPIIYNGDWVEKSPLAKAEWIKFFGVLFNKSAKADSIFNTIETNYLEAKKLAQNIKNSPSVLSGAMHKDVWYLPSGTSTEAKILKDANVNYLWQNTESKGSLALNFETVFTKAQDADLWISPSYYPSYKALEESNSHYANFEAFKNKSIYTFSNTTGATGGVTYYELGTARPDLVLKDIIKICHPDVLPDYNTTFFKPLK</sequence>
<dbReference type="RefSeq" id="WP_106464228.1">
    <property type="nucleotide sequence ID" value="NZ_PXOQ01000015.1"/>
</dbReference>
<dbReference type="PANTHER" id="PTHR30535">
    <property type="entry name" value="VITAMIN B12-BINDING PROTEIN"/>
    <property type="match status" value="1"/>
</dbReference>
<dbReference type="AlphaFoldDB" id="A0A2T1N5K2"/>
<evidence type="ECO:0000313" key="2">
    <source>
        <dbReference type="EMBL" id="PSG86490.1"/>
    </source>
</evidence>
<dbReference type="Pfam" id="PF01497">
    <property type="entry name" value="Peripla_BP_2"/>
    <property type="match status" value="1"/>
</dbReference>
<comment type="caution">
    <text evidence="2">The sequence shown here is derived from an EMBL/GenBank/DDBJ whole genome shotgun (WGS) entry which is preliminary data.</text>
</comment>
<gene>
    <name evidence="2" type="ORF">C7H52_12460</name>
</gene>
<accession>A0A2T1N5K2</accession>
<dbReference type="Proteomes" id="UP000238426">
    <property type="component" value="Unassembled WGS sequence"/>
</dbReference>
<proteinExistence type="predicted"/>
<dbReference type="SUPFAM" id="SSF53807">
    <property type="entry name" value="Helical backbone' metal receptor"/>
    <property type="match status" value="1"/>
</dbReference>
<dbReference type="Gene3D" id="3.40.50.1980">
    <property type="entry name" value="Nitrogenase molybdenum iron protein domain"/>
    <property type="match status" value="2"/>
</dbReference>
<reference evidence="2 3" key="1">
    <citation type="submission" date="2018-03" db="EMBL/GenBank/DDBJ databases">
        <title>Mesoflavibacter sp. HG37 and Mesoflavibacter sp. HG96 sp.nov., two marine bacteria isolated from seawater of Western Pacific Ocean.</title>
        <authorList>
            <person name="Cheng H."/>
            <person name="Wu Y.-H."/>
            <person name="Guo L.-L."/>
            <person name="Xu X.-W."/>
        </authorList>
    </citation>
    <scope>NUCLEOTIDE SEQUENCE [LARGE SCALE GENOMIC DNA]</scope>
    <source>
        <strain evidence="2 3">KCTC 32269</strain>
    </source>
</reference>
<evidence type="ECO:0000259" key="1">
    <source>
        <dbReference type="PROSITE" id="PS50983"/>
    </source>
</evidence>
<dbReference type="InterPro" id="IPR002491">
    <property type="entry name" value="ABC_transptr_periplasmic_BD"/>
</dbReference>
<dbReference type="PANTHER" id="PTHR30535:SF34">
    <property type="entry name" value="MOLYBDATE-BINDING PROTEIN MOLA"/>
    <property type="match status" value="1"/>
</dbReference>
<dbReference type="GO" id="GO:0071281">
    <property type="term" value="P:cellular response to iron ion"/>
    <property type="evidence" value="ECO:0007669"/>
    <property type="project" value="TreeGrafter"/>
</dbReference>
<dbReference type="OrthoDB" id="9812528at2"/>
<dbReference type="InterPro" id="IPR050902">
    <property type="entry name" value="ABC_Transporter_SBP"/>
</dbReference>
<feature type="domain" description="Fe/B12 periplasmic-binding" evidence="1">
    <location>
        <begin position="96"/>
        <end position="368"/>
    </location>
</feature>
<dbReference type="PROSITE" id="PS50983">
    <property type="entry name" value="FE_B12_PBP"/>
    <property type="match status" value="1"/>
</dbReference>
<keyword evidence="3" id="KW-1185">Reference proteome</keyword>